<name>A0ABR2ZVE3_9AGAR</name>
<evidence type="ECO:0000313" key="2">
    <source>
        <dbReference type="EMBL" id="KAL0065691.1"/>
    </source>
</evidence>
<accession>A0ABR2ZVE3</accession>
<comment type="caution">
    <text evidence="2">The sequence shown here is derived from an EMBL/GenBank/DDBJ whole genome shotgun (WGS) entry which is preliminary data.</text>
</comment>
<evidence type="ECO:0000256" key="1">
    <source>
        <dbReference type="SAM" id="MobiDB-lite"/>
    </source>
</evidence>
<reference evidence="2 3" key="1">
    <citation type="submission" date="2024-05" db="EMBL/GenBank/DDBJ databases">
        <title>A draft genome resource for the thread blight pathogen Marasmius tenuissimus strain MS-2.</title>
        <authorList>
            <person name="Yulfo-Soto G.E."/>
            <person name="Baruah I.K."/>
            <person name="Amoako-Attah I."/>
            <person name="Bukari Y."/>
            <person name="Meinhardt L.W."/>
            <person name="Bailey B.A."/>
            <person name="Cohen S.P."/>
        </authorList>
    </citation>
    <scope>NUCLEOTIDE SEQUENCE [LARGE SCALE GENOMIC DNA]</scope>
    <source>
        <strain evidence="2 3">MS-2</strain>
    </source>
</reference>
<dbReference type="EMBL" id="JBBXMP010000044">
    <property type="protein sequence ID" value="KAL0065691.1"/>
    <property type="molecule type" value="Genomic_DNA"/>
</dbReference>
<dbReference type="Proteomes" id="UP001437256">
    <property type="component" value="Unassembled WGS sequence"/>
</dbReference>
<feature type="region of interest" description="Disordered" evidence="1">
    <location>
        <begin position="208"/>
        <end position="237"/>
    </location>
</feature>
<sequence length="491" mass="55976">MRADAIELWLDRSSPLPITLSVDMVTCFDYMVEWDEDEITPLDTYEDLFLLFANYGIAERWEDVRFILAPIVAHGLEKLMEENKILYEAEKLRTLSVELKPIVKPKANWLSRTESSGPFAFEVPFGSFIAQCSSLQNLTFVGWTRPGELKKHGIAWGNLTHLELTQHERTELSDPFLPLHIILVLREASSTLQSFTLKCCSLSDVDGGGGGGDDGGGGEEDNEEDNEEDEDEDEDDFDPDCDFITLPQLRTLHVHLKAWTAYEKFRIIFDHITAPSLLDLSIRFRSRNSDLNNTPEPCSLACFLSRSECRLRRLDVRLNIPGPQAELSDRHITQCLRIQPGLIDLQVTSPVWFDYSGQTQTLVNRLTLGSPESLCSDLETIRFTRCFDYDEAYLNVLVALARSRSSLPLQNTDDGRRAPSVPLKTFHARFPWEALGPPGFSWDKDHHSLFDEIRKAGIDFQLTFPDEPQPADPPEIQEYSVEEEDEFELWL</sequence>
<keyword evidence="3" id="KW-1185">Reference proteome</keyword>
<organism evidence="2 3">
    <name type="scientific">Marasmius tenuissimus</name>
    <dbReference type="NCBI Taxonomy" id="585030"/>
    <lineage>
        <taxon>Eukaryota</taxon>
        <taxon>Fungi</taxon>
        <taxon>Dikarya</taxon>
        <taxon>Basidiomycota</taxon>
        <taxon>Agaricomycotina</taxon>
        <taxon>Agaricomycetes</taxon>
        <taxon>Agaricomycetidae</taxon>
        <taxon>Agaricales</taxon>
        <taxon>Marasmiineae</taxon>
        <taxon>Marasmiaceae</taxon>
        <taxon>Marasmius</taxon>
    </lineage>
</organism>
<proteinExistence type="predicted"/>
<protein>
    <submittedName>
        <fullName evidence="2">Uncharacterized protein</fullName>
    </submittedName>
</protein>
<gene>
    <name evidence="2" type="ORF">AAF712_007332</name>
</gene>
<feature type="compositionally biased region" description="Acidic residues" evidence="1">
    <location>
        <begin position="216"/>
        <end position="237"/>
    </location>
</feature>
<evidence type="ECO:0000313" key="3">
    <source>
        <dbReference type="Proteomes" id="UP001437256"/>
    </source>
</evidence>